<proteinExistence type="predicted"/>
<accession>A0A8G1VW37</accession>
<name>A0A8G1VW37_9EURO</name>
<keyword evidence="2" id="KW-1185">Reference proteome</keyword>
<sequence length="88" mass="10002">MAMIILQSLPISSQHDSCSAQIDPAQSRLFLDRIAKPQLPCNPPRILLRAKGAHYSYSYSYPYSYFEHVMQLKQTSPTGPAKDTVQRF</sequence>
<dbReference type="AlphaFoldDB" id="A0A8G1VW37"/>
<dbReference type="VEuPathDB" id="FungiDB:BO72DRAFT_451386"/>
<dbReference type="GeneID" id="63862806"/>
<evidence type="ECO:0000313" key="1">
    <source>
        <dbReference type="EMBL" id="RAK73848.1"/>
    </source>
</evidence>
<dbReference type="EMBL" id="KZ824675">
    <property type="protein sequence ID" value="RAK73848.1"/>
    <property type="molecule type" value="Genomic_DNA"/>
</dbReference>
<protein>
    <submittedName>
        <fullName evidence="1">Uncharacterized protein</fullName>
    </submittedName>
</protein>
<dbReference type="RefSeq" id="XP_040797858.1">
    <property type="nucleotide sequence ID" value="XM_040945473.1"/>
</dbReference>
<reference evidence="1 2" key="1">
    <citation type="submission" date="2018-02" db="EMBL/GenBank/DDBJ databases">
        <title>The genomes of Aspergillus section Nigri reveals drivers in fungal speciation.</title>
        <authorList>
            <consortium name="DOE Joint Genome Institute"/>
            <person name="Vesth T.C."/>
            <person name="Nybo J."/>
            <person name="Theobald S."/>
            <person name="Brandl J."/>
            <person name="Frisvad J.C."/>
            <person name="Nielsen K.F."/>
            <person name="Lyhne E.K."/>
            <person name="Kogle M.E."/>
            <person name="Kuo A."/>
            <person name="Riley R."/>
            <person name="Clum A."/>
            <person name="Nolan M."/>
            <person name="Lipzen A."/>
            <person name="Salamov A."/>
            <person name="Henrissat B."/>
            <person name="Wiebenga A."/>
            <person name="De vries R.P."/>
            <person name="Grigoriev I.V."/>
            <person name="Mortensen U.H."/>
            <person name="Andersen M.R."/>
            <person name="Baker S.E."/>
        </authorList>
    </citation>
    <scope>NUCLEOTIDE SEQUENCE [LARGE SCALE GENOMIC DNA]</scope>
    <source>
        <strain evidence="1 2">CBS 313.89</strain>
    </source>
</reference>
<dbReference type="Proteomes" id="UP000249789">
    <property type="component" value="Unassembled WGS sequence"/>
</dbReference>
<gene>
    <name evidence="1" type="ORF">BO72DRAFT_451386</name>
</gene>
<organism evidence="1 2">
    <name type="scientific">Aspergillus fijiensis CBS 313.89</name>
    <dbReference type="NCBI Taxonomy" id="1448319"/>
    <lineage>
        <taxon>Eukaryota</taxon>
        <taxon>Fungi</taxon>
        <taxon>Dikarya</taxon>
        <taxon>Ascomycota</taxon>
        <taxon>Pezizomycotina</taxon>
        <taxon>Eurotiomycetes</taxon>
        <taxon>Eurotiomycetidae</taxon>
        <taxon>Eurotiales</taxon>
        <taxon>Aspergillaceae</taxon>
        <taxon>Aspergillus</taxon>
    </lineage>
</organism>
<evidence type="ECO:0000313" key="2">
    <source>
        <dbReference type="Proteomes" id="UP000249789"/>
    </source>
</evidence>